<evidence type="ECO:0000256" key="2">
    <source>
        <dbReference type="ARBA" id="ARBA00022448"/>
    </source>
</evidence>
<dbReference type="GO" id="GO:0016020">
    <property type="term" value="C:membrane"/>
    <property type="evidence" value="ECO:0007669"/>
    <property type="project" value="InterPro"/>
</dbReference>
<keyword evidence="4" id="KW-0067">ATP-binding</keyword>
<keyword evidence="3" id="KW-0547">Nucleotide-binding</keyword>
<gene>
    <name evidence="6" type="ORF">GCM10017584_05390</name>
</gene>
<comment type="similarity">
    <text evidence="1">Belongs to the ABC transporter superfamily.</text>
</comment>
<keyword evidence="7" id="KW-1185">Reference proteome</keyword>
<dbReference type="InterPro" id="IPR050683">
    <property type="entry name" value="Bact_Polysacc_Export_ATP-bd"/>
</dbReference>
<reference evidence="6" key="1">
    <citation type="journal article" date="2014" name="Int. J. Syst. Evol. Microbiol.">
        <title>Complete genome sequence of Corynebacterium casei LMG S-19264T (=DSM 44701T), isolated from a smear-ripened cheese.</title>
        <authorList>
            <consortium name="US DOE Joint Genome Institute (JGI-PGF)"/>
            <person name="Walter F."/>
            <person name="Albersmeier A."/>
            <person name="Kalinowski J."/>
            <person name="Ruckert C."/>
        </authorList>
    </citation>
    <scope>NUCLEOTIDE SEQUENCE</scope>
    <source>
        <strain evidence="6">VKM Ac-1401</strain>
    </source>
</reference>
<dbReference type="Pfam" id="PF00005">
    <property type="entry name" value="ABC_tran"/>
    <property type="match status" value="1"/>
</dbReference>
<dbReference type="InterPro" id="IPR027417">
    <property type="entry name" value="P-loop_NTPase"/>
</dbReference>
<evidence type="ECO:0000313" key="6">
    <source>
        <dbReference type="EMBL" id="GLJ74966.1"/>
    </source>
</evidence>
<organism evidence="6 7">
    <name type="scientific">Leifsonia poae</name>
    <dbReference type="NCBI Taxonomy" id="110933"/>
    <lineage>
        <taxon>Bacteria</taxon>
        <taxon>Bacillati</taxon>
        <taxon>Actinomycetota</taxon>
        <taxon>Actinomycetes</taxon>
        <taxon>Micrococcales</taxon>
        <taxon>Microbacteriaceae</taxon>
        <taxon>Leifsonia</taxon>
    </lineage>
</organism>
<accession>A0A9W6H7F9</accession>
<dbReference type="RefSeq" id="WP_271175640.1">
    <property type="nucleotide sequence ID" value="NZ_BAAAJO010000001.1"/>
</dbReference>
<dbReference type="PROSITE" id="PS50893">
    <property type="entry name" value="ABC_TRANSPORTER_2"/>
    <property type="match status" value="1"/>
</dbReference>
<evidence type="ECO:0000256" key="1">
    <source>
        <dbReference type="ARBA" id="ARBA00005417"/>
    </source>
</evidence>
<feature type="domain" description="ABC transporter" evidence="5">
    <location>
        <begin position="25"/>
        <end position="245"/>
    </location>
</feature>
<name>A0A9W6H7F9_9MICO</name>
<dbReference type="GO" id="GO:0005524">
    <property type="term" value="F:ATP binding"/>
    <property type="evidence" value="ECO:0007669"/>
    <property type="project" value="UniProtKB-KW"/>
</dbReference>
<dbReference type="GO" id="GO:0016887">
    <property type="term" value="F:ATP hydrolysis activity"/>
    <property type="evidence" value="ECO:0007669"/>
    <property type="project" value="InterPro"/>
</dbReference>
<dbReference type="AlphaFoldDB" id="A0A9W6H7F9"/>
<dbReference type="GO" id="GO:0140359">
    <property type="term" value="F:ABC-type transporter activity"/>
    <property type="evidence" value="ECO:0007669"/>
    <property type="project" value="InterPro"/>
</dbReference>
<dbReference type="CDD" id="cd03220">
    <property type="entry name" value="ABC_KpsT_Wzt"/>
    <property type="match status" value="1"/>
</dbReference>
<dbReference type="Proteomes" id="UP001142372">
    <property type="component" value="Unassembled WGS sequence"/>
</dbReference>
<evidence type="ECO:0000256" key="3">
    <source>
        <dbReference type="ARBA" id="ARBA00022741"/>
    </source>
</evidence>
<dbReference type="Gene3D" id="3.40.50.300">
    <property type="entry name" value="P-loop containing nucleotide triphosphate hydrolases"/>
    <property type="match status" value="1"/>
</dbReference>
<evidence type="ECO:0000313" key="7">
    <source>
        <dbReference type="Proteomes" id="UP001142372"/>
    </source>
</evidence>
<comment type="caution">
    <text evidence="6">The sequence shown here is derived from an EMBL/GenBank/DDBJ whole genome shotgun (WGS) entry which is preliminary data.</text>
</comment>
<dbReference type="SUPFAM" id="SSF52540">
    <property type="entry name" value="P-loop containing nucleoside triphosphate hydrolases"/>
    <property type="match status" value="1"/>
</dbReference>
<sequence length="246" mass="27137">MTRAAVVVDDISLKFRMYQERNNSLKTALMRGRRSIHEDFWALNGVSFEVPEGSTFGLVGRNGAGKSTLLKCLAKIYFPDSGSIKVRGRMASMLELGSGFHPELSGRENIFLNASILGLSRKEVAKRFDEIVEFSGVQKFIDQPVKTYSSGMYVRLGFSVAINVNPDILVVDEILAVGDAAFRKKSMQKFVDLKNSGRTVIMVSHSAANIREMCDSVAWIDQGRVVRIGDAASVMDEYEAAVDQAP</sequence>
<reference evidence="6" key="2">
    <citation type="submission" date="2023-01" db="EMBL/GenBank/DDBJ databases">
        <authorList>
            <person name="Sun Q."/>
            <person name="Evtushenko L."/>
        </authorList>
    </citation>
    <scope>NUCLEOTIDE SEQUENCE</scope>
    <source>
        <strain evidence="6">VKM Ac-1401</strain>
    </source>
</reference>
<keyword evidence="2" id="KW-0813">Transport</keyword>
<dbReference type="EMBL" id="BSEN01000001">
    <property type="protein sequence ID" value="GLJ74966.1"/>
    <property type="molecule type" value="Genomic_DNA"/>
</dbReference>
<dbReference type="InterPro" id="IPR003439">
    <property type="entry name" value="ABC_transporter-like_ATP-bd"/>
</dbReference>
<evidence type="ECO:0000259" key="5">
    <source>
        <dbReference type="PROSITE" id="PS50893"/>
    </source>
</evidence>
<dbReference type="PANTHER" id="PTHR46743:SF2">
    <property type="entry name" value="TEICHOIC ACIDS EXPORT ATP-BINDING PROTEIN TAGH"/>
    <property type="match status" value="1"/>
</dbReference>
<protein>
    <recommendedName>
        <fullName evidence="5">ABC transporter domain-containing protein</fullName>
    </recommendedName>
</protein>
<dbReference type="SMART" id="SM00382">
    <property type="entry name" value="AAA"/>
    <property type="match status" value="1"/>
</dbReference>
<dbReference type="InterPro" id="IPR003593">
    <property type="entry name" value="AAA+_ATPase"/>
</dbReference>
<evidence type="ECO:0000256" key="4">
    <source>
        <dbReference type="ARBA" id="ARBA00022840"/>
    </source>
</evidence>
<dbReference type="InterPro" id="IPR015860">
    <property type="entry name" value="ABC_transpr_TagH-like"/>
</dbReference>
<dbReference type="PANTHER" id="PTHR46743">
    <property type="entry name" value="TEICHOIC ACIDS EXPORT ATP-BINDING PROTEIN TAGH"/>
    <property type="match status" value="1"/>
</dbReference>
<proteinExistence type="inferred from homology"/>